<dbReference type="EC" id="5.4.99.26" evidence="5"/>
<reference evidence="11" key="1">
    <citation type="journal article" date="2021" name="PeerJ">
        <title>Extensive microbial diversity within the chicken gut microbiome revealed by metagenomics and culture.</title>
        <authorList>
            <person name="Gilroy R."/>
            <person name="Ravi A."/>
            <person name="Getino M."/>
            <person name="Pursley I."/>
            <person name="Horton D.L."/>
            <person name="Alikhan N.F."/>
            <person name="Baker D."/>
            <person name="Gharbi K."/>
            <person name="Hall N."/>
            <person name="Watson M."/>
            <person name="Adriaenssens E.M."/>
            <person name="Foster-Nyarko E."/>
            <person name="Jarju S."/>
            <person name="Secka A."/>
            <person name="Antonio M."/>
            <person name="Oren A."/>
            <person name="Chaudhuri R.R."/>
            <person name="La Ragione R."/>
            <person name="Hildebrand F."/>
            <person name="Pallen M.J."/>
        </authorList>
    </citation>
    <scope>NUCLEOTIDE SEQUENCE</scope>
    <source>
        <strain evidence="11">1719</strain>
    </source>
</reference>
<dbReference type="AlphaFoldDB" id="A0A9D2AYH9"/>
<organism evidence="11 12">
    <name type="scientific">Candidatus Sphingobacterium stercoripullorum</name>
    <dbReference type="NCBI Taxonomy" id="2838759"/>
    <lineage>
        <taxon>Bacteria</taxon>
        <taxon>Pseudomonadati</taxon>
        <taxon>Bacteroidota</taxon>
        <taxon>Sphingobacteriia</taxon>
        <taxon>Sphingobacteriales</taxon>
        <taxon>Sphingobacteriaceae</taxon>
        <taxon>Sphingobacterium</taxon>
    </lineage>
</organism>
<dbReference type="EMBL" id="DXEZ01000216">
    <property type="protein sequence ID" value="HIX54907.1"/>
    <property type="molecule type" value="Genomic_DNA"/>
</dbReference>
<accession>A0A9D2AYH9</accession>
<proteinExistence type="predicted"/>
<evidence type="ECO:0000313" key="11">
    <source>
        <dbReference type="EMBL" id="HIX54907.1"/>
    </source>
</evidence>
<evidence type="ECO:0000256" key="2">
    <source>
        <dbReference type="ARBA" id="ARBA00023235"/>
    </source>
</evidence>
<evidence type="ECO:0000256" key="1">
    <source>
        <dbReference type="ARBA" id="ARBA00022694"/>
    </source>
</evidence>
<dbReference type="InterPro" id="IPR050188">
    <property type="entry name" value="RluA_PseudoU_synthase"/>
</dbReference>
<dbReference type="GO" id="GO:0008033">
    <property type="term" value="P:tRNA processing"/>
    <property type="evidence" value="ECO:0007669"/>
    <property type="project" value="UniProtKB-KW"/>
</dbReference>
<dbReference type="Gene3D" id="3.30.2350.10">
    <property type="entry name" value="Pseudouridine synthase"/>
    <property type="match status" value="1"/>
</dbReference>
<keyword evidence="1" id="KW-0819">tRNA processing</keyword>
<dbReference type="Pfam" id="PF00849">
    <property type="entry name" value="PseudoU_synth_2"/>
    <property type="match status" value="1"/>
</dbReference>
<gene>
    <name evidence="11" type="ORF">H9853_07770</name>
</gene>
<reference evidence="11" key="2">
    <citation type="submission" date="2021-04" db="EMBL/GenBank/DDBJ databases">
        <authorList>
            <person name="Gilroy R."/>
        </authorList>
    </citation>
    <scope>NUCLEOTIDE SEQUENCE</scope>
    <source>
        <strain evidence="11">1719</strain>
    </source>
</reference>
<keyword evidence="2" id="KW-0413">Isomerase</keyword>
<comment type="catalytic activity">
    <reaction evidence="3">
        <text>uridine(65) in tRNA = pseudouridine(65) in tRNA</text>
        <dbReference type="Rhea" id="RHEA:42536"/>
        <dbReference type="Rhea" id="RHEA-COMP:10103"/>
        <dbReference type="Rhea" id="RHEA-COMP:10104"/>
        <dbReference type="ChEBI" id="CHEBI:65314"/>
        <dbReference type="ChEBI" id="CHEBI:65315"/>
        <dbReference type="EC" id="5.4.99.26"/>
    </reaction>
</comment>
<comment type="caution">
    <text evidence="11">The sequence shown here is derived from an EMBL/GenBank/DDBJ whole genome shotgun (WGS) entry which is preliminary data.</text>
</comment>
<dbReference type="GO" id="GO:0000455">
    <property type="term" value="P:enzyme-directed rRNA pseudouridine synthesis"/>
    <property type="evidence" value="ECO:0007669"/>
    <property type="project" value="TreeGrafter"/>
</dbReference>
<name>A0A9D2AYH9_9SPHI</name>
<dbReference type="GO" id="GO:0160149">
    <property type="term" value="F:tRNA pseudouridine(65) synthase activity"/>
    <property type="evidence" value="ECO:0007669"/>
    <property type="project" value="UniProtKB-EC"/>
</dbReference>
<evidence type="ECO:0000313" key="12">
    <source>
        <dbReference type="Proteomes" id="UP000824156"/>
    </source>
</evidence>
<evidence type="ECO:0000256" key="3">
    <source>
        <dbReference type="ARBA" id="ARBA00036607"/>
    </source>
</evidence>
<dbReference type="GO" id="GO:0003723">
    <property type="term" value="F:RNA binding"/>
    <property type="evidence" value="ECO:0007669"/>
    <property type="project" value="InterPro"/>
</dbReference>
<feature type="domain" description="Pseudouridine synthase RsuA/RluA-like" evidence="10">
    <location>
        <begin position="10"/>
        <end position="159"/>
    </location>
</feature>
<dbReference type="InterPro" id="IPR020103">
    <property type="entry name" value="PsdUridine_synth_cat_dom_sf"/>
</dbReference>
<evidence type="ECO:0000256" key="9">
    <source>
        <dbReference type="ARBA" id="ARBA00043049"/>
    </source>
</evidence>
<evidence type="ECO:0000256" key="6">
    <source>
        <dbReference type="ARBA" id="ARBA00040675"/>
    </source>
</evidence>
<dbReference type="InterPro" id="IPR006224">
    <property type="entry name" value="PsdUridine_synth_RluA-like_CS"/>
</dbReference>
<dbReference type="Proteomes" id="UP000824156">
    <property type="component" value="Unassembled WGS sequence"/>
</dbReference>
<protein>
    <recommendedName>
        <fullName evidence="6">tRNA pseudouridine synthase C</fullName>
        <ecNumber evidence="5">5.4.99.26</ecNumber>
    </recommendedName>
    <alternativeName>
        <fullName evidence="8">tRNA pseudouridine(65) synthase</fullName>
    </alternativeName>
    <alternativeName>
        <fullName evidence="9">tRNA pseudouridylate synthase C</fullName>
    </alternativeName>
    <alternativeName>
        <fullName evidence="7">tRNA-uridine isomerase C</fullName>
    </alternativeName>
</protein>
<dbReference type="SUPFAM" id="SSF55120">
    <property type="entry name" value="Pseudouridine synthase"/>
    <property type="match status" value="1"/>
</dbReference>
<comment type="function">
    <text evidence="4">Responsible for synthesis of pseudouridine from uracil-65 in transfer RNAs.</text>
</comment>
<dbReference type="PROSITE" id="PS01129">
    <property type="entry name" value="PSI_RLU"/>
    <property type="match status" value="1"/>
</dbReference>
<evidence type="ECO:0000256" key="8">
    <source>
        <dbReference type="ARBA" id="ARBA00041975"/>
    </source>
</evidence>
<evidence type="ECO:0000259" key="10">
    <source>
        <dbReference type="Pfam" id="PF00849"/>
    </source>
</evidence>
<sequence length="234" mass="27072">MLEICYQDQDLVAINKPNGLLVHRSSIAKDTHEFALQLLRDQLQQVVYPIHRLDRKTSGVLLFALNKNTLKDISKLFEENAVDKNYFAIVRGHTEESGIIDTPLTNEKGQIQQATTHYKTIARAEIPLASTRYPTSRYSLVKVNPITGRMHQIRKHFAHIRHPILGDRPHGCNKQNKLWKETYDLHTMLLHAQELRFRPSVNSGEIVIRADVPNEFLRVLNLLDIHEEFFRAVL</sequence>
<evidence type="ECO:0000256" key="7">
    <source>
        <dbReference type="ARBA" id="ARBA00041803"/>
    </source>
</evidence>
<evidence type="ECO:0000256" key="4">
    <source>
        <dbReference type="ARBA" id="ARBA00037670"/>
    </source>
</evidence>
<dbReference type="InterPro" id="IPR006145">
    <property type="entry name" value="PsdUridine_synth_RsuA/RluA"/>
</dbReference>
<dbReference type="PANTHER" id="PTHR21600">
    <property type="entry name" value="MITOCHONDRIAL RNA PSEUDOURIDINE SYNTHASE"/>
    <property type="match status" value="1"/>
</dbReference>
<evidence type="ECO:0000256" key="5">
    <source>
        <dbReference type="ARBA" id="ARBA00038943"/>
    </source>
</evidence>
<dbReference type="PANTHER" id="PTHR21600:SF56">
    <property type="entry name" value="TRNA PSEUDOURIDINE SYNTHASE C"/>
    <property type="match status" value="1"/>
</dbReference>